<feature type="compositionally biased region" description="Basic and acidic residues" evidence="3">
    <location>
        <begin position="118"/>
        <end position="130"/>
    </location>
</feature>
<feature type="compositionally biased region" description="Low complexity" evidence="3">
    <location>
        <begin position="150"/>
        <end position="161"/>
    </location>
</feature>
<dbReference type="PANTHER" id="PTHR43191:SF2">
    <property type="entry name" value="RRNA METHYLTRANSFERASE 3, MITOCHONDRIAL"/>
    <property type="match status" value="1"/>
</dbReference>
<gene>
    <name evidence="5" type="ORF">BN1204_021860</name>
</gene>
<name>A0A0F7U8Z1_NEOCL</name>
<dbReference type="PANTHER" id="PTHR43191">
    <property type="entry name" value="RRNA METHYLTRANSFERASE 3"/>
    <property type="match status" value="1"/>
</dbReference>
<protein>
    <recommendedName>
        <fullName evidence="4">tRNA/rRNA methyltransferase SpoU type domain-containing protein</fullName>
    </recommendedName>
</protein>
<accession>A0A0F7U8Z1</accession>
<evidence type="ECO:0000256" key="1">
    <source>
        <dbReference type="ARBA" id="ARBA00022603"/>
    </source>
</evidence>
<sequence>MQNWTASLVSPPRCARCYSSAILVSERGRPQIVTQSRTVPTLQPRQQQGTFEAVHRSLLLGPQCAKTSYPVSFHRVCPSENATGAPVLSGTRRSATTLCTTTQLLDGMRGSRAWYGTEREAGTRPAEEQLSRTTDQAFSSDGRIPDGHRQVSPQAAAVPSAAEHERRLRRRLQASGPRPNEIRRLKDVLVTHLLSVAGNPSYRTSRQSVLVSGSSLVNELRKSFQCKRLLISRQSKRANKDVSAHLAEGDNPFCPAMTDEGGGVSAASDRAHVPADRGVETHFVTDRILRKVAGLHSYDGGCVAEMRHPAPAASFGDVRLLLCLGRPPNSFCEADIGCGPSTSFEGDRDNLERATLGMLGTILRSAAALQWQGVWLLPQCPDVFNPLGIRASQGALFWLPYRRGSWDEFVKFTTEQNLLICVPHEAGIDVQSSKVSRSSYKGICLLIDDSAFQAADALAQQSRAKESNKPRDFMASMLEDRAKRAIIPAGGKNRLPRFSCPHHLIALPSVGVGDGETQHENAMALMHPVTSTTILMYQLKQIHFPSVASSAFLFSSKMRT</sequence>
<dbReference type="InterPro" id="IPR051259">
    <property type="entry name" value="rRNA_Methyltransferase"/>
</dbReference>
<proteinExistence type="predicted"/>
<dbReference type="Gene3D" id="3.40.1280.10">
    <property type="match status" value="1"/>
</dbReference>
<feature type="domain" description="tRNA/rRNA methyltransferase SpoU type" evidence="4">
    <location>
        <begin position="359"/>
        <end position="434"/>
    </location>
</feature>
<dbReference type="SUPFAM" id="SSF75217">
    <property type="entry name" value="alpha/beta knot"/>
    <property type="match status" value="1"/>
</dbReference>
<dbReference type="Pfam" id="PF00588">
    <property type="entry name" value="SpoU_methylase"/>
    <property type="match status" value="1"/>
</dbReference>
<evidence type="ECO:0000256" key="3">
    <source>
        <dbReference type="SAM" id="MobiDB-lite"/>
    </source>
</evidence>
<dbReference type="InterPro" id="IPR029026">
    <property type="entry name" value="tRNA_m1G_MTases_N"/>
</dbReference>
<dbReference type="GO" id="GO:0008173">
    <property type="term" value="F:RNA methyltransferase activity"/>
    <property type="evidence" value="ECO:0007669"/>
    <property type="project" value="InterPro"/>
</dbReference>
<evidence type="ECO:0000256" key="2">
    <source>
        <dbReference type="ARBA" id="ARBA00022679"/>
    </source>
</evidence>
<dbReference type="GO" id="GO:0003723">
    <property type="term" value="F:RNA binding"/>
    <property type="evidence" value="ECO:0007669"/>
    <property type="project" value="InterPro"/>
</dbReference>
<dbReference type="EMBL" id="LN714481">
    <property type="protein sequence ID" value="CEL66369.1"/>
    <property type="molecule type" value="Genomic_DNA"/>
</dbReference>
<evidence type="ECO:0000259" key="4">
    <source>
        <dbReference type="Pfam" id="PF00588"/>
    </source>
</evidence>
<keyword evidence="1" id="KW-0489">Methyltransferase</keyword>
<dbReference type="AlphaFoldDB" id="A0A0F7U8Z1"/>
<keyword evidence="2" id="KW-0808">Transferase</keyword>
<dbReference type="InterPro" id="IPR029028">
    <property type="entry name" value="Alpha/beta_knot_MTases"/>
</dbReference>
<dbReference type="InterPro" id="IPR001537">
    <property type="entry name" value="SpoU_MeTrfase"/>
</dbReference>
<dbReference type="GO" id="GO:0006396">
    <property type="term" value="P:RNA processing"/>
    <property type="evidence" value="ECO:0007669"/>
    <property type="project" value="InterPro"/>
</dbReference>
<reference evidence="5" key="1">
    <citation type="journal article" date="2015" name="PLoS ONE">
        <title>Comprehensive Evaluation of Toxoplasma gondii VEG and Neospora caninum LIV Genomes with Tachyzoite Stage Transcriptome and Proteome Defines Novel Transcript Features.</title>
        <authorList>
            <person name="Ramaprasad A."/>
            <person name="Mourier T."/>
            <person name="Naeem R."/>
            <person name="Malas T.B."/>
            <person name="Moussa E."/>
            <person name="Panigrahi A."/>
            <person name="Vermont S.J."/>
            <person name="Otto T.D."/>
            <person name="Wastling J."/>
            <person name="Pain A."/>
        </authorList>
    </citation>
    <scope>NUCLEOTIDE SEQUENCE</scope>
    <source>
        <strain evidence="5">Liverpool</strain>
    </source>
</reference>
<feature type="region of interest" description="Disordered" evidence="3">
    <location>
        <begin position="118"/>
        <end position="179"/>
    </location>
</feature>
<dbReference type="GO" id="GO:0032259">
    <property type="term" value="P:methylation"/>
    <property type="evidence" value="ECO:0007669"/>
    <property type="project" value="UniProtKB-KW"/>
</dbReference>
<evidence type="ECO:0000313" key="5">
    <source>
        <dbReference type="EMBL" id="CEL66369.1"/>
    </source>
</evidence>
<organism evidence="5">
    <name type="scientific">Neospora caninum (strain Liverpool)</name>
    <dbReference type="NCBI Taxonomy" id="572307"/>
    <lineage>
        <taxon>Eukaryota</taxon>
        <taxon>Sar</taxon>
        <taxon>Alveolata</taxon>
        <taxon>Apicomplexa</taxon>
        <taxon>Conoidasida</taxon>
        <taxon>Coccidia</taxon>
        <taxon>Eucoccidiorida</taxon>
        <taxon>Eimeriorina</taxon>
        <taxon>Sarcocystidae</taxon>
        <taxon>Neospora</taxon>
    </lineage>
</organism>